<dbReference type="GO" id="GO:0004553">
    <property type="term" value="F:hydrolase activity, hydrolyzing O-glycosyl compounds"/>
    <property type="evidence" value="ECO:0007669"/>
    <property type="project" value="InterPro"/>
</dbReference>
<evidence type="ECO:0000256" key="3">
    <source>
        <dbReference type="PROSITE-ProRule" id="PRU01100"/>
    </source>
</evidence>
<accession>A0A1Y2AGX6</accession>
<comment type="similarity">
    <text evidence="3">Belongs to the glycosyl hydrolase 26 family.</text>
</comment>
<dbReference type="Proteomes" id="UP000193920">
    <property type="component" value="Unassembled WGS sequence"/>
</dbReference>
<evidence type="ECO:0000259" key="5">
    <source>
        <dbReference type="PROSITE" id="PS51764"/>
    </source>
</evidence>
<dbReference type="SUPFAM" id="SSF51445">
    <property type="entry name" value="(Trans)glycosidases"/>
    <property type="match status" value="1"/>
</dbReference>
<keyword evidence="7" id="KW-1185">Reference proteome</keyword>
<dbReference type="AlphaFoldDB" id="A0A1Y2AGX6"/>
<feature type="signal peptide" evidence="4">
    <location>
        <begin position="1"/>
        <end position="25"/>
    </location>
</feature>
<proteinExistence type="inferred from homology"/>
<keyword evidence="4" id="KW-0732">Signal</keyword>
<keyword evidence="1" id="KW-0378">Hydrolase</keyword>
<dbReference type="OrthoDB" id="428177at2759"/>
<dbReference type="PROSITE" id="PS51764">
    <property type="entry name" value="GH26"/>
    <property type="match status" value="1"/>
</dbReference>
<protein>
    <recommendedName>
        <fullName evidence="5">GH26 domain-containing protein</fullName>
    </recommendedName>
</protein>
<dbReference type="EMBL" id="MCOG01000265">
    <property type="protein sequence ID" value="ORY21437.1"/>
    <property type="molecule type" value="Genomic_DNA"/>
</dbReference>
<dbReference type="InterPro" id="IPR022790">
    <property type="entry name" value="GH26_dom"/>
</dbReference>
<reference evidence="6 7" key="1">
    <citation type="submission" date="2016-08" db="EMBL/GenBank/DDBJ databases">
        <title>A Parts List for Fungal Cellulosomes Revealed by Comparative Genomics.</title>
        <authorList>
            <consortium name="DOE Joint Genome Institute"/>
            <person name="Haitjema C.H."/>
            <person name="Gilmore S.P."/>
            <person name="Henske J.K."/>
            <person name="Solomon K.V."/>
            <person name="De Groot R."/>
            <person name="Kuo A."/>
            <person name="Mondo S.J."/>
            <person name="Salamov A.A."/>
            <person name="Labutti K."/>
            <person name="Zhao Z."/>
            <person name="Chiniquy J."/>
            <person name="Barry K."/>
            <person name="Brewer H.M."/>
            <person name="Purvine S.O."/>
            <person name="Wright A.T."/>
            <person name="Boxma B."/>
            <person name="Van Alen T."/>
            <person name="Hackstein J.H."/>
            <person name="Baker S.E."/>
            <person name="Grigoriev I.V."/>
            <person name="O'Malley M.A."/>
        </authorList>
    </citation>
    <scope>NUCLEOTIDE SEQUENCE [LARGE SCALE GENOMIC DNA]</scope>
    <source>
        <strain evidence="6 7">G1</strain>
    </source>
</reference>
<comment type="caution">
    <text evidence="6">The sequence shown here is derived from an EMBL/GenBank/DDBJ whole genome shotgun (WGS) entry which is preliminary data.</text>
</comment>
<name>A0A1Y2AGX6_9FUNG</name>
<dbReference type="InterPro" id="IPR017853">
    <property type="entry name" value="GH"/>
</dbReference>
<evidence type="ECO:0000313" key="7">
    <source>
        <dbReference type="Proteomes" id="UP000193920"/>
    </source>
</evidence>
<sequence>MFTKLMNALAVAGLFVTGSYPKCLSEEFLYCSKSNVEVQYTDNTGKIVINNAEEKVAAAFRYLVEKFRAGNVTNVKRVWTTNNGNSGEGTTLTGSYPGDNFIDYISIDGYYFGTAQSWSSWNSFEEVFRDAYNAISKFQKPMFIAKFSSSELGGNKAEWIS</sequence>
<comment type="caution">
    <text evidence="3">Lacks conserved residue(s) required for the propagation of feature annotation.</text>
</comment>
<gene>
    <name evidence="6" type="ORF">LY90DRAFT_516088</name>
</gene>
<dbReference type="Gene3D" id="3.20.20.80">
    <property type="entry name" value="Glycosidases"/>
    <property type="match status" value="1"/>
</dbReference>
<feature type="chain" id="PRO_5010994692" description="GH26 domain-containing protein" evidence="4">
    <location>
        <begin position="26"/>
        <end position="161"/>
    </location>
</feature>
<keyword evidence="2" id="KW-0326">Glycosidase</keyword>
<evidence type="ECO:0000256" key="4">
    <source>
        <dbReference type="SAM" id="SignalP"/>
    </source>
</evidence>
<evidence type="ECO:0000313" key="6">
    <source>
        <dbReference type="EMBL" id="ORY21437.1"/>
    </source>
</evidence>
<evidence type="ECO:0000256" key="2">
    <source>
        <dbReference type="ARBA" id="ARBA00023295"/>
    </source>
</evidence>
<evidence type="ECO:0000256" key="1">
    <source>
        <dbReference type="ARBA" id="ARBA00022801"/>
    </source>
</evidence>
<feature type="domain" description="GH26" evidence="5">
    <location>
        <begin position="1"/>
        <end position="161"/>
    </location>
</feature>
<organism evidence="6 7">
    <name type="scientific">Neocallimastix californiae</name>
    <dbReference type="NCBI Taxonomy" id="1754190"/>
    <lineage>
        <taxon>Eukaryota</taxon>
        <taxon>Fungi</taxon>
        <taxon>Fungi incertae sedis</taxon>
        <taxon>Chytridiomycota</taxon>
        <taxon>Chytridiomycota incertae sedis</taxon>
        <taxon>Neocallimastigomycetes</taxon>
        <taxon>Neocallimastigales</taxon>
        <taxon>Neocallimastigaceae</taxon>
        <taxon>Neocallimastix</taxon>
    </lineage>
</organism>